<evidence type="ECO:0000256" key="1">
    <source>
        <dbReference type="ARBA" id="ARBA00007637"/>
    </source>
</evidence>
<name>A0A645DNT5_9ZZZZ</name>
<evidence type="ECO:0000259" key="2">
    <source>
        <dbReference type="Pfam" id="PF01370"/>
    </source>
</evidence>
<comment type="similarity">
    <text evidence="1">Belongs to the NAD(P)-dependent epimerase/dehydratase family.</text>
</comment>
<dbReference type="InterPro" id="IPR001509">
    <property type="entry name" value="Epimerase_deHydtase"/>
</dbReference>
<dbReference type="Pfam" id="PF01370">
    <property type="entry name" value="Epimerase"/>
    <property type="match status" value="1"/>
</dbReference>
<protein>
    <recommendedName>
        <fullName evidence="2">NAD-dependent epimerase/dehydratase domain-containing protein</fullName>
    </recommendedName>
</protein>
<dbReference type="InterPro" id="IPR036291">
    <property type="entry name" value="NAD(P)-bd_dom_sf"/>
</dbReference>
<evidence type="ECO:0000313" key="3">
    <source>
        <dbReference type="EMBL" id="MPM90957.1"/>
    </source>
</evidence>
<dbReference type="AlphaFoldDB" id="A0A645DNT5"/>
<dbReference type="EMBL" id="VSSQ01038085">
    <property type="protein sequence ID" value="MPM90957.1"/>
    <property type="molecule type" value="Genomic_DNA"/>
</dbReference>
<organism evidence="3">
    <name type="scientific">bioreactor metagenome</name>
    <dbReference type="NCBI Taxonomy" id="1076179"/>
    <lineage>
        <taxon>unclassified sequences</taxon>
        <taxon>metagenomes</taxon>
        <taxon>ecological metagenomes</taxon>
    </lineage>
</organism>
<gene>
    <name evidence="3" type="ORF">SDC9_138080</name>
</gene>
<comment type="caution">
    <text evidence="3">The sequence shown here is derived from an EMBL/GenBank/DDBJ whole genome shotgun (WGS) entry which is preliminary data.</text>
</comment>
<dbReference type="PANTHER" id="PTHR43000">
    <property type="entry name" value="DTDP-D-GLUCOSE 4,6-DEHYDRATASE-RELATED"/>
    <property type="match status" value="1"/>
</dbReference>
<feature type="domain" description="NAD-dependent epimerase/dehydratase" evidence="2">
    <location>
        <begin position="3"/>
        <end position="84"/>
    </location>
</feature>
<sequence length="176" mass="19787">MDTIVLRLTGVHGFGALMGFLESDGSYTRTAIEVFIEKALKGEPIEVWGDTSIKRDHIYIKDVLGAIEASIAAPKGTKGIYNCATGVAHSQLEDAEAVARTFATDKGVSKIVLRPDKPSLRRGYTYSVEKLKRDMNWTPKYANLDVMFADYRKEWEARQYKSHHFIKPEDRPVSFG</sequence>
<dbReference type="Gene3D" id="3.40.50.720">
    <property type="entry name" value="NAD(P)-binding Rossmann-like Domain"/>
    <property type="match status" value="1"/>
</dbReference>
<proteinExistence type="inferred from homology"/>
<dbReference type="SUPFAM" id="SSF51735">
    <property type="entry name" value="NAD(P)-binding Rossmann-fold domains"/>
    <property type="match status" value="1"/>
</dbReference>
<reference evidence="3" key="1">
    <citation type="submission" date="2019-08" db="EMBL/GenBank/DDBJ databases">
        <authorList>
            <person name="Kucharzyk K."/>
            <person name="Murdoch R.W."/>
            <person name="Higgins S."/>
            <person name="Loffler F."/>
        </authorList>
    </citation>
    <scope>NUCLEOTIDE SEQUENCE</scope>
</reference>
<accession>A0A645DNT5</accession>